<keyword evidence="7" id="KW-0539">Nucleus</keyword>
<feature type="region of interest" description="Disordered" evidence="9">
    <location>
        <begin position="30"/>
        <end position="65"/>
    </location>
</feature>
<keyword evidence="6" id="KW-0906">Nuclear pore complex</keyword>
<proteinExistence type="predicted"/>
<dbReference type="OrthoDB" id="341482at2759"/>
<comment type="subcellular location">
    <subcellularLocation>
        <location evidence="1">Nucleus</location>
        <location evidence="1">Nuclear pore complex</location>
    </subcellularLocation>
</comment>
<evidence type="ECO:0000313" key="10">
    <source>
        <dbReference type="EMBL" id="KAG0255131.1"/>
    </source>
</evidence>
<evidence type="ECO:0000313" key="11">
    <source>
        <dbReference type="Proteomes" id="UP000807716"/>
    </source>
</evidence>
<dbReference type="GO" id="GO:0000056">
    <property type="term" value="P:ribosomal small subunit export from nucleus"/>
    <property type="evidence" value="ECO:0007669"/>
    <property type="project" value="InterPro"/>
</dbReference>
<dbReference type="GO" id="GO:0006606">
    <property type="term" value="P:protein import into nucleus"/>
    <property type="evidence" value="ECO:0007669"/>
    <property type="project" value="TreeGrafter"/>
</dbReference>
<dbReference type="SUPFAM" id="SSF50978">
    <property type="entry name" value="WD40 repeat-like"/>
    <property type="match status" value="1"/>
</dbReference>
<dbReference type="AlphaFoldDB" id="A0A9P6PY51"/>
<evidence type="ECO:0000256" key="5">
    <source>
        <dbReference type="ARBA" id="ARBA00023010"/>
    </source>
</evidence>
<dbReference type="GO" id="GO:0000055">
    <property type="term" value="P:ribosomal large subunit export from nucleus"/>
    <property type="evidence" value="ECO:0007669"/>
    <property type="project" value="InterPro"/>
</dbReference>
<dbReference type="PANTHER" id="PTHR13257:SF0">
    <property type="entry name" value="NUCLEAR PORE COMPLEX PROTEIN NUP88"/>
    <property type="match status" value="1"/>
</dbReference>
<dbReference type="GO" id="GO:0006406">
    <property type="term" value="P:mRNA export from nucleus"/>
    <property type="evidence" value="ECO:0007669"/>
    <property type="project" value="TreeGrafter"/>
</dbReference>
<protein>
    <recommendedName>
        <fullName evidence="12">Nucleoporin Nup82</fullName>
    </recommendedName>
</protein>
<dbReference type="InterPro" id="IPR019321">
    <property type="entry name" value="Nucleoporin_Nup88"/>
</dbReference>
<organism evidence="10 11">
    <name type="scientific">Actinomortierella ambigua</name>
    <dbReference type="NCBI Taxonomy" id="1343610"/>
    <lineage>
        <taxon>Eukaryota</taxon>
        <taxon>Fungi</taxon>
        <taxon>Fungi incertae sedis</taxon>
        <taxon>Mucoromycota</taxon>
        <taxon>Mortierellomycotina</taxon>
        <taxon>Mortierellomycetes</taxon>
        <taxon>Mortierellales</taxon>
        <taxon>Mortierellaceae</taxon>
        <taxon>Actinomortierella</taxon>
    </lineage>
</organism>
<evidence type="ECO:0000256" key="9">
    <source>
        <dbReference type="SAM" id="MobiDB-lite"/>
    </source>
</evidence>
<dbReference type="GO" id="GO:0005643">
    <property type="term" value="C:nuclear pore"/>
    <property type="evidence" value="ECO:0007669"/>
    <property type="project" value="UniProtKB-SubCell"/>
</dbReference>
<feature type="compositionally biased region" description="Basic and acidic residues" evidence="9">
    <location>
        <begin position="35"/>
        <end position="44"/>
    </location>
</feature>
<evidence type="ECO:0000256" key="4">
    <source>
        <dbReference type="ARBA" id="ARBA00022927"/>
    </source>
</evidence>
<comment type="caution">
    <text evidence="10">The sequence shown here is derived from an EMBL/GenBank/DDBJ whole genome shotgun (WGS) entry which is preliminary data.</text>
</comment>
<sequence length="854" mass="95368">MDTPTWLNQLPEHSIFELNEREYNEWLHGTSEDSDTQKDTKNSKSDAAPAPVNNSTKAKAPDHSLQDLSREHGYAVHGLACMTVFEQELFVAVGRQVRHASLTDLKKNVDGFSPEKAFEFLEKKRHQVLEIESVDFDIRKLVLNQDGRLMAIVGDEKIVIAELPKKYPTDTKPLFCKSFVVGAYYHINKGPSKVVKVLWHPLSNGYTHLVVMTQDAVLRMYNLASNMDEPEEVYNFRDHSSNTYSYDDDEAASFCFGTRSSEWGLMTVYALMQNGDIYSMTPVLPKNSLLPATVLEGLNSRLEVYQRAASGLAATREDQLRAKWVGALLDSAEASDGTNECYLVRRPPFKHDDVARKGPYLLQPAPAELDDDDNRACDILSIEAGLADLIAVAHSSGKVDIFVSLEQPEGDWTSSLYSLSETDDGDDLPSLFAYESIDLGLLAIFGSAKLAPKKFGYGLQENRLTIANHPMLVADEVCDDTIYVYHATGAHRILFQPWIENLKEALMAASEQRQAGAASPLLQFFSVKTQSKVSTLVNTRPTPSSAPAPIIGLSVVSAIYLGYSLLILTSSLQLVSLPMEPRSVMIKSLADLRISNQPLKGPAAGTNSYENSLSEPGYDSLAGLTELVGGSLLPRLALPPGATKEVEVTEENLKFMAKMIQTARESVRVLSQACDVTKHRVNTQEAEYERQTETLKKCANSMTGEMVARINNQVARQDQQLARQRQLMQRADDILQKLVERPREQGLSSAEKEWVRTVYRNEKLVKGFDERRHKVDTQYRILVKRLESLQQTQREMAQGFGSSHPKRRYGSSQIETVETALRAEFELMETTVKMMDDLKTRLESLNVSDPLVGQ</sequence>
<keyword evidence="8" id="KW-0175">Coiled coil</keyword>
<keyword evidence="5" id="KW-0811">Translocation</keyword>
<keyword evidence="3" id="KW-0509">mRNA transport</keyword>
<evidence type="ECO:0000256" key="7">
    <source>
        <dbReference type="ARBA" id="ARBA00023242"/>
    </source>
</evidence>
<dbReference type="PANTHER" id="PTHR13257">
    <property type="entry name" value="NUCLEOPORIN NUP84-RELATED"/>
    <property type="match status" value="1"/>
</dbReference>
<evidence type="ECO:0008006" key="12">
    <source>
        <dbReference type="Google" id="ProtNLM"/>
    </source>
</evidence>
<evidence type="ECO:0000256" key="2">
    <source>
        <dbReference type="ARBA" id="ARBA00022448"/>
    </source>
</evidence>
<gene>
    <name evidence="10" type="ORF">DFQ27_006421</name>
</gene>
<evidence type="ECO:0000256" key="6">
    <source>
        <dbReference type="ARBA" id="ARBA00023132"/>
    </source>
</evidence>
<dbReference type="InterPro" id="IPR036322">
    <property type="entry name" value="WD40_repeat_dom_sf"/>
</dbReference>
<dbReference type="EMBL" id="JAAAJB010000477">
    <property type="protein sequence ID" value="KAG0255131.1"/>
    <property type="molecule type" value="Genomic_DNA"/>
</dbReference>
<accession>A0A9P6PY51</accession>
<dbReference type="Proteomes" id="UP000807716">
    <property type="component" value="Unassembled WGS sequence"/>
</dbReference>
<feature type="coiled-coil region" evidence="8">
    <location>
        <begin position="707"/>
        <end position="741"/>
    </location>
</feature>
<dbReference type="InterPro" id="IPR037700">
    <property type="entry name" value="NUP88/NUP82"/>
</dbReference>
<dbReference type="Pfam" id="PF10168">
    <property type="entry name" value="Nup88"/>
    <property type="match status" value="2"/>
</dbReference>
<name>A0A9P6PY51_9FUNG</name>
<keyword evidence="4" id="KW-0653">Protein transport</keyword>
<keyword evidence="2" id="KW-0813">Transport</keyword>
<keyword evidence="11" id="KW-1185">Reference proteome</keyword>
<dbReference type="GO" id="GO:0017056">
    <property type="term" value="F:structural constituent of nuclear pore"/>
    <property type="evidence" value="ECO:0007669"/>
    <property type="project" value="InterPro"/>
</dbReference>
<evidence type="ECO:0000256" key="1">
    <source>
        <dbReference type="ARBA" id="ARBA00004567"/>
    </source>
</evidence>
<evidence type="ECO:0000256" key="8">
    <source>
        <dbReference type="SAM" id="Coils"/>
    </source>
</evidence>
<evidence type="ECO:0000256" key="3">
    <source>
        <dbReference type="ARBA" id="ARBA00022816"/>
    </source>
</evidence>
<reference evidence="10" key="1">
    <citation type="journal article" date="2020" name="Fungal Divers.">
        <title>Resolving the Mortierellaceae phylogeny through synthesis of multi-gene phylogenetics and phylogenomics.</title>
        <authorList>
            <person name="Vandepol N."/>
            <person name="Liber J."/>
            <person name="Desiro A."/>
            <person name="Na H."/>
            <person name="Kennedy M."/>
            <person name="Barry K."/>
            <person name="Grigoriev I.V."/>
            <person name="Miller A.N."/>
            <person name="O'Donnell K."/>
            <person name="Stajich J.E."/>
            <person name="Bonito G."/>
        </authorList>
    </citation>
    <scope>NUCLEOTIDE SEQUENCE</scope>
    <source>
        <strain evidence="10">BC1065</strain>
    </source>
</reference>